<proteinExistence type="predicted"/>
<sequence length="395" mass="45146">MSVVDICMNSICEQRRKQMLYTVPPMRYTPLSPYVQFPQYTQKQFDMRRKAEILQYSAAKSNTKTNNFTKSQKWSQLIRGISQARSYTTVYQRNQTTDICDNIIDVPYTYEDTSGNTYRRTFDELYTKINATADCSMNDLIPTPTSSSGIPGPIEYLVRDVKVPLYNYASNTDNYSILQSENTDMWSVYTTNDMSFLSNSQMKFMTLVIREKVDQYSYTCSLNVPISIYVEGKTTTSTPLSFSDLSLNINSVSLRVVYNNSDVTLQKSPVFQINNIVIPSMNNTATADPTSAYLNYDVSMNSYAYSYSIQKYVGVLSISNIYLFTEPGYIYDFYLTFNMRESYTNKLSYVSSFNTTKSGIICNSSYANQLISRNVKNISSNNNIPKLTNFTFSGL</sequence>
<dbReference type="AlphaFoldDB" id="A0A6C0H1C5"/>
<name>A0A6C0H1C5_9ZZZZ</name>
<dbReference type="EMBL" id="MN739849">
    <property type="protein sequence ID" value="QHT74332.1"/>
    <property type="molecule type" value="Genomic_DNA"/>
</dbReference>
<reference evidence="1" key="1">
    <citation type="journal article" date="2020" name="Nature">
        <title>Giant virus diversity and host interactions through global metagenomics.</title>
        <authorList>
            <person name="Schulz F."/>
            <person name="Roux S."/>
            <person name="Paez-Espino D."/>
            <person name="Jungbluth S."/>
            <person name="Walsh D.A."/>
            <person name="Denef V.J."/>
            <person name="McMahon K.D."/>
            <person name="Konstantinidis K.T."/>
            <person name="Eloe-Fadrosh E.A."/>
            <person name="Kyrpides N.C."/>
            <person name="Woyke T."/>
        </authorList>
    </citation>
    <scope>NUCLEOTIDE SEQUENCE</scope>
    <source>
        <strain evidence="1">GVMAG-M-3300023179-59</strain>
    </source>
</reference>
<organism evidence="1">
    <name type="scientific">viral metagenome</name>
    <dbReference type="NCBI Taxonomy" id="1070528"/>
    <lineage>
        <taxon>unclassified sequences</taxon>
        <taxon>metagenomes</taxon>
        <taxon>organismal metagenomes</taxon>
    </lineage>
</organism>
<protein>
    <submittedName>
        <fullName evidence="1">Uncharacterized protein</fullName>
    </submittedName>
</protein>
<evidence type="ECO:0000313" key="1">
    <source>
        <dbReference type="EMBL" id="QHT74332.1"/>
    </source>
</evidence>
<accession>A0A6C0H1C5</accession>